<name>A0A7W4K5Z3_9PROT</name>
<protein>
    <submittedName>
        <fullName evidence="3">Glycosyltransferase</fullName>
    </submittedName>
</protein>
<keyword evidence="4" id="KW-1185">Reference proteome</keyword>
<dbReference type="RefSeq" id="WP_182955568.1">
    <property type="nucleotide sequence ID" value="NZ_JABEQM010000003.1"/>
</dbReference>
<dbReference type="EMBL" id="JABEQM010000003">
    <property type="protein sequence ID" value="MBB2201013.1"/>
    <property type="molecule type" value="Genomic_DNA"/>
</dbReference>
<evidence type="ECO:0000313" key="3">
    <source>
        <dbReference type="EMBL" id="MBB2201013.1"/>
    </source>
</evidence>
<dbReference type="PANTHER" id="PTHR45947:SF3">
    <property type="entry name" value="SULFOQUINOVOSYL TRANSFERASE SQD2"/>
    <property type="match status" value="1"/>
</dbReference>
<gene>
    <name evidence="3" type="ORF">HLH28_05365</name>
</gene>
<feature type="domain" description="Glycosyltransferase subfamily 4-like N-terminal" evidence="2">
    <location>
        <begin position="62"/>
        <end position="202"/>
    </location>
</feature>
<dbReference type="Pfam" id="PF13439">
    <property type="entry name" value="Glyco_transf_4"/>
    <property type="match status" value="1"/>
</dbReference>
<proteinExistence type="predicted"/>
<sequence>MQPDPNVAPVVKVAIVHEWLEHFAGSERVVEQLLLIFPQAELFAIVDFMPASERGMLGGRKVTTSFIQRLPFARKLFRNYLGLMPIAVEQLDLSGFDLIISSNHAVAKGVITGPDQIHVSYVHSPMRYAWDMQAAYLRQGGMERGLKGLFARWLLHRLRNWDVRSASGVDMFVANSHYIRRRIRKVYRREAAVVYPPVDISRFQVAQRQRDAFVVVSRLVPYKRVDLVVEAFVRMPHRTLIVVGDGPERDRIAALAAGAPNITMRGKVPHDELLELMQGARAFVFAAEEDFGIAMVEAQACGTPLIAFGRGGALDIVRGVEDAGGPTGLLFDRQTSDAIVDAVERFAVLAPLMTPEICRANALRFSEEAFRDSMREVVERVLSDDTRSIPAQTASRNTD</sequence>
<dbReference type="Proteomes" id="UP000578030">
    <property type="component" value="Unassembled WGS sequence"/>
</dbReference>
<comment type="caution">
    <text evidence="3">The sequence shown here is derived from an EMBL/GenBank/DDBJ whole genome shotgun (WGS) entry which is preliminary data.</text>
</comment>
<keyword evidence="3" id="KW-0808">Transferase</keyword>
<dbReference type="InterPro" id="IPR050194">
    <property type="entry name" value="Glycosyltransferase_grp1"/>
</dbReference>
<accession>A0A7W4K5Z3</accession>
<evidence type="ECO:0000313" key="4">
    <source>
        <dbReference type="Proteomes" id="UP000578030"/>
    </source>
</evidence>
<organism evidence="3 4">
    <name type="scientific">Gluconacetobacter tumulisoli</name>
    <dbReference type="NCBI Taxonomy" id="1286189"/>
    <lineage>
        <taxon>Bacteria</taxon>
        <taxon>Pseudomonadati</taxon>
        <taxon>Pseudomonadota</taxon>
        <taxon>Alphaproteobacteria</taxon>
        <taxon>Acetobacterales</taxon>
        <taxon>Acetobacteraceae</taxon>
        <taxon>Gluconacetobacter</taxon>
    </lineage>
</organism>
<dbReference type="Gene3D" id="3.40.50.2000">
    <property type="entry name" value="Glycogen Phosphorylase B"/>
    <property type="match status" value="2"/>
</dbReference>
<dbReference type="PANTHER" id="PTHR45947">
    <property type="entry name" value="SULFOQUINOVOSYL TRANSFERASE SQD2"/>
    <property type="match status" value="1"/>
</dbReference>
<dbReference type="AlphaFoldDB" id="A0A7W4K5Z3"/>
<dbReference type="InterPro" id="IPR001296">
    <property type="entry name" value="Glyco_trans_1"/>
</dbReference>
<reference evidence="3 4" key="1">
    <citation type="submission" date="2020-04" db="EMBL/GenBank/DDBJ databases">
        <title>Description of novel Gluconacetobacter.</title>
        <authorList>
            <person name="Sombolestani A."/>
        </authorList>
    </citation>
    <scope>NUCLEOTIDE SEQUENCE [LARGE SCALE GENOMIC DNA]</scope>
    <source>
        <strain evidence="3 4">LMG 27802</strain>
    </source>
</reference>
<dbReference type="Pfam" id="PF00534">
    <property type="entry name" value="Glycos_transf_1"/>
    <property type="match status" value="1"/>
</dbReference>
<feature type="domain" description="Glycosyl transferase family 1" evidence="1">
    <location>
        <begin position="208"/>
        <end position="346"/>
    </location>
</feature>
<dbReference type="GO" id="GO:0016757">
    <property type="term" value="F:glycosyltransferase activity"/>
    <property type="evidence" value="ECO:0007669"/>
    <property type="project" value="InterPro"/>
</dbReference>
<evidence type="ECO:0000259" key="2">
    <source>
        <dbReference type="Pfam" id="PF13439"/>
    </source>
</evidence>
<evidence type="ECO:0000259" key="1">
    <source>
        <dbReference type="Pfam" id="PF00534"/>
    </source>
</evidence>
<dbReference type="InterPro" id="IPR028098">
    <property type="entry name" value="Glyco_trans_4-like_N"/>
</dbReference>
<dbReference type="SUPFAM" id="SSF53756">
    <property type="entry name" value="UDP-Glycosyltransferase/glycogen phosphorylase"/>
    <property type="match status" value="1"/>
</dbReference>